<feature type="transmembrane region" description="Helical" evidence="1">
    <location>
        <begin position="75"/>
        <end position="98"/>
    </location>
</feature>
<gene>
    <name evidence="2" type="ORF">NUM_35070</name>
</gene>
<keyword evidence="1" id="KW-1133">Transmembrane helix</keyword>
<sequence length="283" mass="29174">MDVTARIIGRGVLAGAAGGLLAFGFGRLFAEPEISAAIDYESGREAAQAALDRAAGIPAEAAEPELFSRAVQADVGIGVGLIAYGAALGALFAIGYALCVGRFGPVRARALALAVAGAGFAAFFLVPFLKYPANPPAIGRPDTIQARSALYLLMVACTILFVVLAAWLGRRLTARFDTWTAVLLAGAAFVAATAVVMLVLPPLGHLGGGHAATETPTPLRAPSGRIVYPGFPADVLFRFRLYSVAAQLILWATIGLVFAPLADRLLARRGAATRAPAPVPLDA</sequence>
<protein>
    <recommendedName>
        <fullName evidence="4">Cobalt transporter</fullName>
    </recommendedName>
</protein>
<feature type="transmembrane region" description="Helical" evidence="1">
    <location>
        <begin position="12"/>
        <end position="30"/>
    </location>
</feature>
<feature type="transmembrane region" description="Helical" evidence="1">
    <location>
        <begin position="149"/>
        <end position="169"/>
    </location>
</feature>
<dbReference type="Pfam" id="PF09490">
    <property type="entry name" value="CbtA"/>
    <property type="match status" value="1"/>
</dbReference>
<evidence type="ECO:0008006" key="4">
    <source>
        <dbReference type="Google" id="ProtNLM"/>
    </source>
</evidence>
<dbReference type="EMBL" id="BOPO01000057">
    <property type="protein sequence ID" value="GIL28253.1"/>
    <property type="molecule type" value="Genomic_DNA"/>
</dbReference>
<keyword evidence="1" id="KW-0472">Membrane</keyword>
<dbReference type="Proteomes" id="UP000614996">
    <property type="component" value="Unassembled WGS sequence"/>
</dbReference>
<feature type="transmembrane region" description="Helical" evidence="1">
    <location>
        <begin position="239"/>
        <end position="259"/>
    </location>
</feature>
<proteinExistence type="predicted"/>
<feature type="transmembrane region" description="Helical" evidence="1">
    <location>
        <begin position="181"/>
        <end position="200"/>
    </location>
</feature>
<evidence type="ECO:0000313" key="3">
    <source>
        <dbReference type="Proteomes" id="UP000614996"/>
    </source>
</evidence>
<accession>A0A8J4ELX4</accession>
<feature type="transmembrane region" description="Helical" evidence="1">
    <location>
        <begin position="110"/>
        <end position="129"/>
    </location>
</feature>
<reference evidence="3" key="1">
    <citation type="journal article" date="2021" name="Int. J. Syst. Evol. Microbiol.">
        <title>Actinocatenispora comari sp. nov., an endophytic actinomycete isolated from aerial parts of Comarum salesowianum.</title>
        <authorList>
            <person name="Oyunbileg N."/>
            <person name="Iizaka Y."/>
            <person name="Hamada M."/>
            <person name="Davaapurev B.O."/>
            <person name="Fukumoto A."/>
            <person name="Tsetseg B."/>
            <person name="Kato F."/>
            <person name="Tamura T."/>
            <person name="Batkhuu J."/>
            <person name="Anzai Y."/>
        </authorList>
    </citation>
    <scope>NUCLEOTIDE SEQUENCE [LARGE SCALE GENOMIC DNA]</scope>
    <source>
        <strain evidence="3">NUM-2625</strain>
    </source>
</reference>
<keyword evidence="1" id="KW-0812">Transmembrane</keyword>
<comment type="caution">
    <text evidence="2">The sequence shown here is derived from an EMBL/GenBank/DDBJ whole genome shotgun (WGS) entry which is preliminary data.</text>
</comment>
<keyword evidence="3" id="KW-1185">Reference proteome</keyword>
<name>A0A8J4ELX4_9ACTN</name>
<dbReference type="InterPro" id="IPR012666">
    <property type="entry name" value="CbtA_put"/>
</dbReference>
<evidence type="ECO:0000256" key="1">
    <source>
        <dbReference type="SAM" id="Phobius"/>
    </source>
</evidence>
<dbReference type="AlphaFoldDB" id="A0A8J4ELX4"/>
<evidence type="ECO:0000313" key="2">
    <source>
        <dbReference type="EMBL" id="GIL28253.1"/>
    </source>
</evidence>
<dbReference type="RefSeq" id="WP_225918652.1">
    <property type="nucleotide sequence ID" value="NZ_BOPO01000057.1"/>
</dbReference>
<organism evidence="2 3">
    <name type="scientific">Actinocatenispora comari</name>
    <dbReference type="NCBI Taxonomy" id="2807577"/>
    <lineage>
        <taxon>Bacteria</taxon>
        <taxon>Bacillati</taxon>
        <taxon>Actinomycetota</taxon>
        <taxon>Actinomycetes</taxon>
        <taxon>Micromonosporales</taxon>
        <taxon>Micromonosporaceae</taxon>
        <taxon>Actinocatenispora</taxon>
    </lineage>
</organism>